<evidence type="ECO:0008006" key="3">
    <source>
        <dbReference type="Google" id="ProtNLM"/>
    </source>
</evidence>
<organism evidence="1 2">
    <name type="scientific">Luteimonas terrae</name>
    <dbReference type="NCBI Taxonomy" id="1530191"/>
    <lineage>
        <taxon>Bacteria</taxon>
        <taxon>Pseudomonadati</taxon>
        <taxon>Pseudomonadota</taxon>
        <taxon>Gammaproteobacteria</taxon>
        <taxon>Lysobacterales</taxon>
        <taxon>Lysobacteraceae</taxon>
        <taxon>Luteimonas</taxon>
    </lineage>
</organism>
<proteinExistence type="predicted"/>
<dbReference type="EMBL" id="SMTG01000002">
    <property type="protein sequence ID" value="TDK33656.1"/>
    <property type="molecule type" value="Genomic_DNA"/>
</dbReference>
<dbReference type="RefSeq" id="WP_133393076.1">
    <property type="nucleotide sequence ID" value="NZ_SMTG01000002.1"/>
</dbReference>
<gene>
    <name evidence="1" type="ORF">E2F49_06565</name>
</gene>
<keyword evidence="2" id="KW-1185">Reference proteome</keyword>
<dbReference type="AlphaFoldDB" id="A0A4R5UEN0"/>
<name>A0A4R5UEN0_9GAMM</name>
<accession>A0A4R5UEN0</accession>
<protein>
    <recommendedName>
        <fullName evidence="3">Nuclear transport factor 2 family protein</fullName>
    </recommendedName>
</protein>
<dbReference type="OrthoDB" id="5988059at2"/>
<dbReference type="Proteomes" id="UP000295543">
    <property type="component" value="Unassembled WGS sequence"/>
</dbReference>
<evidence type="ECO:0000313" key="2">
    <source>
        <dbReference type="Proteomes" id="UP000295543"/>
    </source>
</evidence>
<evidence type="ECO:0000313" key="1">
    <source>
        <dbReference type="EMBL" id="TDK33656.1"/>
    </source>
</evidence>
<comment type="caution">
    <text evidence="1">The sequence shown here is derived from an EMBL/GenBank/DDBJ whole genome shotgun (WGS) entry which is preliminary data.</text>
</comment>
<reference evidence="1 2" key="1">
    <citation type="submission" date="2019-03" db="EMBL/GenBank/DDBJ databases">
        <title>Luteimonas zhaokaii sp.nov., isolated from the rectal contents of Plateau pika in Yushu, Qinghai Province, China.</title>
        <authorList>
            <person name="Zhang G."/>
        </authorList>
    </citation>
    <scope>NUCLEOTIDE SEQUENCE [LARGE SCALE GENOMIC DNA]</scope>
    <source>
        <strain evidence="1 2">THG-MD21</strain>
    </source>
</reference>
<sequence length="183" mass="19663">MSHRAWWLVISAIVLLCIAVAVQDGMRRAEQKALRDGVTTADDARPAMPATDTAASALDAETVRARNEAMTEAVAALHAYVAALFKTDRSEADAVWTGGRPATHGEADLRALEGVTGVRVDNGRPAPLDTAPVPTQLRIPVRLRVGVQGPLKRYEGHYDLRREADGWRITGASVDPLAPARNP</sequence>